<feature type="compositionally biased region" description="Low complexity" evidence="4">
    <location>
        <begin position="136"/>
        <end position="146"/>
    </location>
</feature>
<dbReference type="InterPro" id="IPR024146">
    <property type="entry name" value="Claspin"/>
</dbReference>
<feature type="compositionally biased region" description="Acidic residues" evidence="4">
    <location>
        <begin position="715"/>
        <end position="724"/>
    </location>
</feature>
<feature type="compositionally biased region" description="Low complexity" evidence="4">
    <location>
        <begin position="174"/>
        <end position="184"/>
    </location>
</feature>
<feature type="region of interest" description="Disordered" evidence="4">
    <location>
        <begin position="1142"/>
        <end position="1273"/>
    </location>
</feature>
<evidence type="ECO:0000313" key="7">
    <source>
        <dbReference type="Proteomes" id="UP000006753"/>
    </source>
</evidence>
<dbReference type="HOGENOM" id="CLU_002311_0_0_1"/>
<feature type="compositionally biased region" description="Acidic residues" evidence="4">
    <location>
        <begin position="669"/>
        <end position="683"/>
    </location>
</feature>
<protein>
    <submittedName>
        <fullName evidence="6">MRC1-like domain-containing protein</fullName>
    </submittedName>
</protein>
<dbReference type="Pfam" id="PF09444">
    <property type="entry name" value="MRC1"/>
    <property type="match status" value="1"/>
</dbReference>
<feature type="compositionally biased region" description="Basic and acidic residues" evidence="4">
    <location>
        <begin position="224"/>
        <end position="248"/>
    </location>
</feature>
<proteinExistence type="predicted"/>
<dbReference type="OrthoDB" id="2130597at2759"/>
<evidence type="ECO:0000256" key="4">
    <source>
        <dbReference type="SAM" id="MobiDB-lite"/>
    </source>
</evidence>
<organism evidence="6 7">
    <name type="scientific">Marssonina brunnea f. sp. multigermtubi (strain MB_m1)</name>
    <name type="common">Marssonina leaf spot fungus</name>
    <dbReference type="NCBI Taxonomy" id="1072389"/>
    <lineage>
        <taxon>Eukaryota</taxon>
        <taxon>Fungi</taxon>
        <taxon>Dikarya</taxon>
        <taxon>Ascomycota</taxon>
        <taxon>Pezizomycotina</taxon>
        <taxon>Leotiomycetes</taxon>
        <taxon>Helotiales</taxon>
        <taxon>Drepanopezizaceae</taxon>
        <taxon>Drepanopeziza</taxon>
    </lineage>
</organism>
<dbReference type="PANTHER" id="PTHR14396">
    <property type="entry name" value="CLASPIN"/>
    <property type="match status" value="1"/>
</dbReference>
<dbReference type="eggNOG" id="ENOG502QSP5">
    <property type="taxonomic scope" value="Eukaryota"/>
</dbReference>
<feature type="compositionally biased region" description="Acidic residues" evidence="4">
    <location>
        <begin position="376"/>
        <end position="387"/>
    </location>
</feature>
<dbReference type="KEGG" id="mbe:MBM_08907"/>
<evidence type="ECO:0000256" key="1">
    <source>
        <dbReference type="ARBA" id="ARBA00004123"/>
    </source>
</evidence>
<dbReference type="PANTHER" id="PTHR14396:SF10">
    <property type="entry name" value="CLASPIN"/>
    <property type="match status" value="1"/>
</dbReference>
<keyword evidence="7" id="KW-1185">Reference proteome</keyword>
<dbReference type="OMA" id="ERFNFRP"/>
<feature type="compositionally biased region" description="Basic and acidic residues" evidence="4">
    <location>
        <begin position="536"/>
        <end position="599"/>
    </location>
</feature>
<gene>
    <name evidence="6" type="ORF">MBM_08907</name>
</gene>
<dbReference type="STRING" id="1072389.K1WW89"/>
<dbReference type="GO" id="GO:0005634">
    <property type="term" value="C:nucleus"/>
    <property type="evidence" value="ECO:0007669"/>
    <property type="project" value="UniProtKB-SubCell"/>
</dbReference>
<comment type="subcellular location">
    <subcellularLocation>
        <location evidence="1">Nucleus</location>
    </subcellularLocation>
</comment>
<keyword evidence="3" id="KW-0539">Nucleus</keyword>
<accession>K1WW89</accession>
<feature type="compositionally biased region" description="Low complexity" evidence="4">
    <location>
        <begin position="334"/>
        <end position="343"/>
    </location>
</feature>
<feature type="compositionally biased region" description="Acidic residues" evidence="4">
    <location>
        <begin position="1142"/>
        <end position="1157"/>
    </location>
</feature>
<dbReference type="InterPro" id="IPR018564">
    <property type="entry name" value="Repl_chkpnt_MRC1_dom"/>
</dbReference>
<dbReference type="InParanoid" id="K1WW89"/>
<feature type="compositionally biased region" description="Polar residues" evidence="4">
    <location>
        <begin position="1"/>
        <end position="16"/>
    </location>
</feature>
<feature type="compositionally biased region" description="Basic and acidic residues" evidence="4">
    <location>
        <begin position="281"/>
        <end position="292"/>
    </location>
</feature>
<dbReference type="EMBL" id="JH921453">
    <property type="protein sequence ID" value="EKD12953.1"/>
    <property type="molecule type" value="Genomic_DNA"/>
</dbReference>
<reference evidence="6 7" key="1">
    <citation type="journal article" date="2012" name="BMC Genomics">
        <title>Sequencing the genome of Marssonina brunnea reveals fungus-poplar co-evolution.</title>
        <authorList>
            <person name="Zhu S."/>
            <person name="Cao Y.-Z."/>
            <person name="Jiang C."/>
            <person name="Tan B.-Y."/>
            <person name="Wang Z."/>
            <person name="Feng S."/>
            <person name="Zhang L."/>
            <person name="Su X.-H."/>
            <person name="Brejova B."/>
            <person name="Vinar T."/>
            <person name="Xu M."/>
            <person name="Wang M.-X."/>
            <person name="Zhang S.-G."/>
            <person name="Huang M.-R."/>
            <person name="Wu R."/>
            <person name="Zhou Y."/>
        </authorList>
    </citation>
    <scope>NUCLEOTIDE SEQUENCE [LARGE SCALE GENOMIC DNA]</scope>
    <source>
        <strain evidence="6 7">MB_m1</strain>
    </source>
</reference>
<feature type="domain" description="DNA replication checkpoint mediator MRC1" evidence="5">
    <location>
        <begin position="994"/>
        <end position="1132"/>
    </location>
</feature>
<evidence type="ECO:0000259" key="5">
    <source>
        <dbReference type="Pfam" id="PF09444"/>
    </source>
</evidence>
<dbReference type="GeneID" id="18764842"/>
<feature type="compositionally biased region" description="Low complexity" evidence="4">
    <location>
        <begin position="1315"/>
        <end position="1335"/>
    </location>
</feature>
<evidence type="ECO:0000256" key="2">
    <source>
        <dbReference type="ARBA" id="ARBA00022553"/>
    </source>
</evidence>
<feature type="compositionally biased region" description="Basic residues" evidence="4">
    <location>
        <begin position="1194"/>
        <end position="1203"/>
    </location>
</feature>
<dbReference type="RefSeq" id="XP_007296796.1">
    <property type="nucleotide sequence ID" value="XM_007296734.1"/>
</dbReference>
<feature type="compositionally biased region" description="Basic and acidic residues" evidence="4">
    <location>
        <begin position="997"/>
        <end position="1006"/>
    </location>
</feature>
<feature type="region of interest" description="Disordered" evidence="4">
    <location>
        <begin position="1"/>
        <end position="409"/>
    </location>
</feature>
<evidence type="ECO:0000256" key="3">
    <source>
        <dbReference type="ARBA" id="ARBA00023242"/>
    </source>
</evidence>
<evidence type="ECO:0000313" key="6">
    <source>
        <dbReference type="EMBL" id="EKD12953.1"/>
    </source>
</evidence>
<feature type="compositionally biased region" description="Low complexity" evidence="4">
    <location>
        <begin position="1158"/>
        <end position="1167"/>
    </location>
</feature>
<feature type="compositionally biased region" description="Basic and acidic residues" evidence="4">
    <location>
        <begin position="1249"/>
        <end position="1265"/>
    </location>
</feature>
<dbReference type="GO" id="GO:0033314">
    <property type="term" value="P:mitotic DNA replication checkpoint signaling"/>
    <property type="evidence" value="ECO:0007669"/>
    <property type="project" value="TreeGrafter"/>
</dbReference>
<feature type="region of interest" description="Disordered" evidence="4">
    <location>
        <begin position="1080"/>
        <end position="1105"/>
    </location>
</feature>
<feature type="compositionally biased region" description="Acidic residues" evidence="4">
    <location>
        <begin position="601"/>
        <end position="651"/>
    </location>
</feature>
<feature type="compositionally biased region" description="Polar residues" evidence="4">
    <location>
        <begin position="517"/>
        <end position="528"/>
    </location>
</feature>
<feature type="compositionally biased region" description="Acidic residues" evidence="4">
    <location>
        <begin position="254"/>
        <end position="263"/>
    </location>
</feature>
<feature type="compositionally biased region" description="Acidic residues" evidence="4">
    <location>
        <begin position="1233"/>
        <end position="1248"/>
    </location>
</feature>
<keyword evidence="2" id="KW-0597">Phosphoprotein</keyword>
<sequence>MSSTRASSPMSESGATSPAPLTPNSKVKALMATFDDDDSSDDGILPAGPARARVVSALTRRSPAKDSTSTESRPSEHPTGNFMQESVESASEEDEEDIVRPKGRMAARMQANSDSSEEDGEPSAGNARERVRKMLMSKNKSSSPKPTTHTEEADASSENDSPVPRKRKLRVARAESSPARRSASPGLFVSPTKSTTSDVEAAGSASDADLPDTGNARFQALVAKKREERQAKDAEAARETAKKAEARRKLAATLEDDDSEDSEGDRRLMQSSRPARKASKKALEEMHRETQRLSRNMQLAHKATTKKKFTKADFFAKFNRSDHKEVTPEPPRPTSSSSAAPPSDLEHKDTPPTSPVTHATDSKEAQLLASHPTLEDAIDGPDEELQNLDEAMRIPSFPPTRLNKGKGKVIEKPTLEPEAKVAVVKKPLFTQRPVRVRVAKVADRRTSLFEESDSDLEIISAKAIGRKQQDIDSIFDRVPAKLARESHSIHTLRMLAGVTSPGKQQNPERKFGRNAKPSLTNSELQMSLQQRARQQATREREERIQALRDKGVVVQTAEEREKELAEVEDIVARARRDDEALAKREKALAKKERKERGEADPLGDDSSDDEDYKDSEGVPDEEASASGSEEEDERDEESVDGSGEEAEDEREADGHEPEAAVANSMFDGEAAESADEWAEDEVDLSIHEDMADEDEEEELATRQKTRRFRNAIVISDDEDDDEQEMQEHPPALPQVSPPSLGTKSPMIPTSVLRSATKTFIPGVTVAGPAGLGLTQIFAGTMDDSQAFGASATFTESESQEVEFNQNKMDFLRRLKAPELPPFVPTLEEDTQDAEIFTQTQLTYVPNSQPVETETQGGETQIRLDFSQSQIHEFDSVVHGTQVSQFAPTQDVGYQHLTPIKGRFVDGPPSTADTFVLEPIGVPATIEKTPIVKKKGKLRQRAQVAKFSDDDISDGPVEEDTEGEDFGITADAFDVMRKATKKAAKKVAVDEFDKKKSKAKEMVHEQADESEDEYAGLGGASDDESDGEADEFVKELIDDEGGKSFDERKLAAFFADRERASDEKQIEKLYKDITNGMLRRKRGADYDLSDSDDGGEAKQRRKRRQFAKMRKALLADERIGKIAENPKRQAFLRAIEDRGSDDELGFLDDFVEQEEETDSQSQSQSESTPAEAVPMGPHKRKHDAKSSELPTRAPPHLRRTKPAKRPSNLSEIRESLSSLIEEPNALLAPSDSGSESEGELQFEEGDDDLSGPRKEKKEKGNRDPFALRRSSTAVVDRISLKRQSSSTVSNSAKLAFSVSSTTQGFKVPALLRRATTNNSMASSSSSSVSNNFTSGTERMAGGMSGEGVRRGGGRNSGVNFAARELERRAAVVKTDKRREERLVGRAEKRRKVVGGLFGGGKFE</sequence>
<dbReference type="Proteomes" id="UP000006753">
    <property type="component" value="Unassembled WGS sequence"/>
</dbReference>
<feature type="region of interest" description="Disordered" evidence="4">
    <location>
        <begin position="496"/>
        <end position="747"/>
    </location>
</feature>
<dbReference type="GO" id="GO:0007095">
    <property type="term" value="P:mitotic G2 DNA damage checkpoint signaling"/>
    <property type="evidence" value="ECO:0007669"/>
    <property type="project" value="TreeGrafter"/>
</dbReference>
<feature type="region of interest" description="Disordered" evidence="4">
    <location>
        <begin position="1315"/>
        <end position="1358"/>
    </location>
</feature>
<dbReference type="GO" id="GO:0010997">
    <property type="term" value="F:anaphase-promoting complex binding"/>
    <property type="evidence" value="ECO:0007669"/>
    <property type="project" value="TreeGrafter"/>
</dbReference>
<name>K1WW89_MARBU</name>
<feature type="region of interest" description="Disordered" evidence="4">
    <location>
        <begin position="997"/>
        <end position="1028"/>
    </location>
</feature>